<organism evidence="1 2">
    <name type="scientific">Bordetella genomosp. 9</name>
    <dbReference type="NCBI Taxonomy" id="1416803"/>
    <lineage>
        <taxon>Bacteria</taxon>
        <taxon>Pseudomonadati</taxon>
        <taxon>Pseudomonadota</taxon>
        <taxon>Betaproteobacteria</taxon>
        <taxon>Burkholderiales</taxon>
        <taxon>Alcaligenaceae</taxon>
        <taxon>Bordetella</taxon>
    </lineage>
</organism>
<keyword evidence="2" id="KW-1185">Reference proteome</keyword>
<comment type="caution">
    <text evidence="1">The sequence shown here is derived from an EMBL/GenBank/DDBJ whole genome shotgun (WGS) entry which is preliminary data.</text>
</comment>
<gene>
    <name evidence="1" type="ORF">CAL26_04455</name>
</gene>
<name>A0A261RNH9_9BORD</name>
<proteinExistence type="predicted"/>
<evidence type="ECO:0000313" key="2">
    <source>
        <dbReference type="Proteomes" id="UP000216857"/>
    </source>
</evidence>
<protein>
    <submittedName>
        <fullName evidence="1">Uncharacterized protein</fullName>
    </submittedName>
</protein>
<reference evidence="1" key="1">
    <citation type="submission" date="2017-05" db="EMBL/GenBank/DDBJ databases">
        <title>Complete and WGS of Bordetella genogroups.</title>
        <authorList>
            <person name="Spilker T."/>
            <person name="Lipuma J."/>
        </authorList>
    </citation>
    <scope>NUCLEOTIDE SEQUENCE</scope>
    <source>
        <strain evidence="1">AU21707</strain>
    </source>
</reference>
<dbReference type="EMBL" id="NEVJ01000001">
    <property type="protein sequence ID" value="OZI26579.1"/>
    <property type="molecule type" value="Genomic_DNA"/>
</dbReference>
<sequence>MSEIIYFRADKQLAAPSGLQAFSSDPADPHDPRKTITITIQVLGDGTAGDSLPLAVGSGEARDAILYFDADFLPIPVDEQSFIHVATRKDGGLSIYVCAPQSILCTLLAKIDQPGQNFRSLELLFFDYQLTPAEGLLAPSLSRANGQLKIPPWSSFDYAANANTPLPPAVYEAAAIVCNQTYAHIGDPNIISNDFRVPYGVMLPQGKQNTVAYVLKAGSNTICSPVVNFIAVGQGLVMPDPEKYATYPAPEWEGGTSRQLNTYDIYPDLVLNITLVDDVREGDLYEVNIYLNGYDKNGVPMPPAPVQVYTLRASRDARAGQQLPCAISQDKLLGYRRKDASNWGYMWADCQITSAAWLYASGWTRPWGPIKIDFF</sequence>
<dbReference type="RefSeq" id="WP_094845677.1">
    <property type="nucleotide sequence ID" value="NZ_NEVJ01000001.1"/>
</dbReference>
<accession>A0A261RNH9</accession>
<dbReference type="AlphaFoldDB" id="A0A261RNH9"/>
<evidence type="ECO:0000313" key="1">
    <source>
        <dbReference type="EMBL" id="OZI26579.1"/>
    </source>
</evidence>
<dbReference type="OrthoDB" id="8625091at2"/>
<dbReference type="Proteomes" id="UP000216857">
    <property type="component" value="Unassembled WGS sequence"/>
</dbReference>